<feature type="domain" description="Cation-transporting P-type ATPase N-terminal" evidence="19">
    <location>
        <begin position="2"/>
        <end position="57"/>
    </location>
</feature>
<dbReference type="Pfam" id="PF00689">
    <property type="entry name" value="Cation_ATPase_C"/>
    <property type="match status" value="1"/>
</dbReference>
<dbReference type="Pfam" id="PF00122">
    <property type="entry name" value="E1-E2_ATPase"/>
    <property type="match status" value="1"/>
</dbReference>
<keyword evidence="6" id="KW-1003">Cell membrane</keyword>
<dbReference type="Gene3D" id="1.20.1110.10">
    <property type="entry name" value="Calcium-transporting ATPase, transmembrane domain"/>
    <property type="match status" value="1"/>
</dbReference>
<dbReference type="SUPFAM" id="SSF81653">
    <property type="entry name" value="Calcium ATPase, transduction domain A"/>
    <property type="match status" value="1"/>
</dbReference>
<dbReference type="PANTHER" id="PTHR42861">
    <property type="entry name" value="CALCIUM-TRANSPORTING ATPASE"/>
    <property type="match status" value="1"/>
</dbReference>
<feature type="transmembrane region" description="Helical" evidence="18">
    <location>
        <begin position="700"/>
        <end position="722"/>
    </location>
</feature>
<keyword evidence="15 18" id="KW-0472">Membrane</keyword>
<evidence type="ECO:0000256" key="10">
    <source>
        <dbReference type="ARBA" id="ARBA00022741"/>
    </source>
</evidence>
<dbReference type="AlphaFoldDB" id="A0A2M6XEA5"/>
<evidence type="ECO:0000256" key="15">
    <source>
        <dbReference type="ARBA" id="ARBA00023136"/>
    </source>
</evidence>
<name>A0A2M6XEA5_9BACT</name>
<keyword evidence="13" id="KW-1278">Translocase</keyword>
<dbReference type="InterPro" id="IPR023214">
    <property type="entry name" value="HAD_sf"/>
</dbReference>
<dbReference type="Pfam" id="PF00690">
    <property type="entry name" value="Cation_ATPase_N"/>
    <property type="match status" value="1"/>
</dbReference>
<evidence type="ECO:0000313" key="21">
    <source>
        <dbReference type="Proteomes" id="UP000228996"/>
    </source>
</evidence>
<comment type="subcellular location">
    <subcellularLocation>
        <location evidence="2">Cell inner membrane</location>
        <topology evidence="2">Multi-pass membrane protein</topology>
    </subcellularLocation>
</comment>
<evidence type="ECO:0000256" key="2">
    <source>
        <dbReference type="ARBA" id="ARBA00004429"/>
    </source>
</evidence>
<dbReference type="Gene3D" id="3.40.50.1000">
    <property type="entry name" value="HAD superfamily/HAD-like"/>
    <property type="match status" value="1"/>
</dbReference>
<dbReference type="InterPro" id="IPR006415">
    <property type="entry name" value="P-type_ATPase_IIIB"/>
</dbReference>
<accession>A0A2M6XEA5</accession>
<dbReference type="InterPro" id="IPR008250">
    <property type="entry name" value="ATPase_P-typ_transduc_dom_A_sf"/>
</dbReference>
<dbReference type="InterPro" id="IPR001757">
    <property type="entry name" value="P_typ_ATPase"/>
</dbReference>
<dbReference type="InterPro" id="IPR006068">
    <property type="entry name" value="ATPase_P-typ_cation-transptr_C"/>
</dbReference>
<feature type="transmembrane region" description="Helical" evidence="18">
    <location>
        <begin position="208"/>
        <end position="229"/>
    </location>
</feature>
<reference evidence="21" key="1">
    <citation type="submission" date="2017-09" db="EMBL/GenBank/DDBJ databases">
        <title>Depth-based differentiation of microbial function through sediment-hosted aquifers and enrichment of novel symbionts in the deep terrestrial subsurface.</title>
        <authorList>
            <person name="Probst A.J."/>
            <person name="Ladd B."/>
            <person name="Jarett J.K."/>
            <person name="Geller-Mcgrath D.E."/>
            <person name="Sieber C.M.K."/>
            <person name="Emerson J.B."/>
            <person name="Anantharaman K."/>
            <person name="Thomas B.C."/>
            <person name="Malmstrom R."/>
            <person name="Stieglmeier M."/>
            <person name="Klingl A."/>
            <person name="Woyke T."/>
            <person name="Ryan C.M."/>
            <person name="Banfield J.F."/>
        </authorList>
    </citation>
    <scope>NUCLEOTIDE SEQUENCE [LARGE SCALE GENOMIC DNA]</scope>
</reference>
<evidence type="ECO:0000256" key="11">
    <source>
        <dbReference type="ARBA" id="ARBA00022840"/>
    </source>
</evidence>
<evidence type="ECO:0000256" key="9">
    <source>
        <dbReference type="ARBA" id="ARBA00022692"/>
    </source>
</evidence>
<protein>
    <recommendedName>
        <fullName evidence="5">Magnesium-transporting ATPase, P-type 1</fullName>
        <ecNumber evidence="4">7.2.2.14</ecNumber>
    </recommendedName>
    <alternativeName>
        <fullName evidence="16">Mg(2+) transport ATPase, P-type 1</fullName>
    </alternativeName>
</protein>
<evidence type="ECO:0000256" key="8">
    <source>
        <dbReference type="ARBA" id="ARBA00022553"/>
    </source>
</evidence>
<dbReference type="InterPro" id="IPR004014">
    <property type="entry name" value="ATPase_P-typ_cation-transptr_N"/>
</dbReference>
<feature type="transmembrane region" description="Helical" evidence="18">
    <location>
        <begin position="671"/>
        <end position="694"/>
    </location>
</feature>
<dbReference type="SFLD" id="SFLDS00003">
    <property type="entry name" value="Haloacid_Dehalogenase"/>
    <property type="match status" value="1"/>
</dbReference>
<evidence type="ECO:0000256" key="4">
    <source>
        <dbReference type="ARBA" id="ARBA00012786"/>
    </source>
</evidence>
<feature type="transmembrane region" description="Helical" evidence="18">
    <location>
        <begin position="766"/>
        <end position="786"/>
    </location>
</feature>
<evidence type="ECO:0000256" key="7">
    <source>
        <dbReference type="ARBA" id="ARBA00022519"/>
    </source>
</evidence>
<comment type="caution">
    <text evidence="20">The sequence shown here is derived from an EMBL/GenBank/DDBJ whole genome shotgun (WGS) entry which is preliminary data.</text>
</comment>
<dbReference type="InterPro" id="IPR044492">
    <property type="entry name" value="P_typ_ATPase_HD_dom"/>
</dbReference>
<dbReference type="Gene3D" id="2.70.150.10">
    <property type="entry name" value="Calcium-transporting ATPase, cytoplasmic transduction domain A"/>
    <property type="match status" value="1"/>
</dbReference>
<evidence type="ECO:0000256" key="18">
    <source>
        <dbReference type="SAM" id="Phobius"/>
    </source>
</evidence>
<comment type="similarity">
    <text evidence="3">Belongs to the cation transport ATPase (P-type) (TC 3.A.3) family. Type IIIB subfamily.</text>
</comment>
<dbReference type="EMBL" id="PEYO01000002">
    <property type="protein sequence ID" value="PIU03967.1"/>
    <property type="molecule type" value="Genomic_DNA"/>
</dbReference>
<dbReference type="Gene3D" id="3.40.1110.10">
    <property type="entry name" value="Calcium-transporting ATPase, cytoplasmic domain N"/>
    <property type="match status" value="1"/>
</dbReference>
<evidence type="ECO:0000256" key="13">
    <source>
        <dbReference type="ARBA" id="ARBA00022967"/>
    </source>
</evidence>
<dbReference type="EC" id="7.2.2.14" evidence="4"/>
<evidence type="ECO:0000313" key="20">
    <source>
        <dbReference type="EMBL" id="PIU03967.1"/>
    </source>
</evidence>
<keyword evidence="14 18" id="KW-1133">Transmembrane helix</keyword>
<dbReference type="SFLD" id="SFLDF00027">
    <property type="entry name" value="p-type_atpase"/>
    <property type="match status" value="1"/>
</dbReference>
<keyword evidence="8" id="KW-0597">Phosphoprotein</keyword>
<dbReference type="InterPro" id="IPR059000">
    <property type="entry name" value="ATPase_P-type_domA"/>
</dbReference>
<dbReference type="PROSITE" id="PS00154">
    <property type="entry name" value="ATPASE_E1_E2"/>
    <property type="match status" value="1"/>
</dbReference>
<comment type="function">
    <text evidence="1">Mediates magnesium influx to the cytosol.</text>
</comment>
<dbReference type="InterPro" id="IPR023298">
    <property type="entry name" value="ATPase_P-typ_TM_dom_sf"/>
</dbReference>
<evidence type="ECO:0000256" key="3">
    <source>
        <dbReference type="ARBA" id="ARBA00008746"/>
    </source>
</evidence>
<organism evidence="20 21">
    <name type="scientific">Candidatus Shapirobacteria bacterium CG08_land_8_20_14_0_20_39_18</name>
    <dbReference type="NCBI Taxonomy" id="1974883"/>
    <lineage>
        <taxon>Bacteria</taxon>
        <taxon>Candidatus Shapironibacteriota</taxon>
    </lineage>
</organism>
<evidence type="ECO:0000256" key="1">
    <source>
        <dbReference type="ARBA" id="ARBA00003954"/>
    </source>
</evidence>
<dbReference type="Proteomes" id="UP000228996">
    <property type="component" value="Unassembled WGS sequence"/>
</dbReference>
<proteinExistence type="inferred from homology"/>
<keyword evidence="10" id="KW-0547">Nucleotide-binding</keyword>
<evidence type="ECO:0000256" key="17">
    <source>
        <dbReference type="ARBA" id="ARBA00047295"/>
    </source>
</evidence>
<dbReference type="SUPFAM" id="SSF56784">
    <property type="entry name" value="HAD-like"/>
    <property type="match status" value="1"/>
</dbReference>
<dbReference type="SUPFAM" id="SSF81665">
    <property type="entry name" value="Calcium ATPase, transmembrane domain M"/>
    <property type="match status" value="1"/>
</dbReference>
<keyword evidence="7" id="KW-0997">Cell inner membrane</keyword>
<dbReference type="Pfam" id="PF08282">
    <property type="entry name" value="Hydrolase_3"/>
    <property type="match status" value="1"/>
</dbReference>
<evidence type="ECO:0000256" key="16">
    <source>
        <dbReference type="ARBA" id="ARBA00029806"/>
    </source>
</evidence>
<feature type="transmembrane region" description="Helical" evidence="18">
    <location>
        <begin position="734"/>
        <end position="754"/>
    </location>
</feature>
<dbReference type="NCBIfam" id="TIGR01524">
    <property type="entry name" value="ATPase-IIIB_Mg"/>
    <property type="match status" value="1"/>
</dbReference>
<keyword evidence="12" id="KW-0460">Magnesium</keyword>
<sequence>MNGLSSAEAKTRLIKNGFNELPKEKSKSIIQKFIRQLSNPLILLLLFSGSLSVLLGQKIDSFVIITILFISISLDVYQEDKAQKAVEKLKEKTALKTTVLQDGKMIAILAKEIVIGDIVILSTGNIVPADGKVLETSGFQVDQSAITGESFPQYVGNEEIVFSGSEVVSGEAKVLITATGVNSKLGQVALQLEKPRPKTEFEKGINSFGLMLGRLTLVMAAILFVLNILLGHSLIGSLLFVLSLAIGFAPELLPMIVTINLSNGAIRISRKGVIVKNLSSIENFGSIDILCTDKTGTLTENQIQLEDYEDINGKKDEKVLVVAYLNSYFQSGIKGAFEKAIVNKSPKIEGYNKENEIAFDFYRKRLSVIVSNGSERLLISKGAPESIIPTCLFLSLDKRTRIEKRFQQLSQDGFRVLAIAEKKIEKQKEYSLKDETKLSFVGLIVFSDPPKVTARPALESLKNSGVSLRILTGDNELVTKYVCEKLGIEILKTMSGDELELLDHQQLNSEVEQTTVFYRLNPDQKEKVIASLRASGHVVGFLGDGVNDAPSLRVADIGISVENAVDVAKEAADFILLHKDLRVLHEGIIEGRKTFGNIIKYIKMGTSSTFGNMISLAGASLFLPFLPLLPVQVLLNDLLYDTSQLLLTRDGVDKHYLDMPKRWSIKSIQNFMLVFGPINSLFDFLAMFILLYLFKASVSLFQTGWFLESLITQTLIVLSIRTRIMPFYKSKTDNLFAIGLFVIALFGLALPYSPLAALLHLIKPPVFYYFWLAVIVICYFVLVEIVKKIFYSRVSE</sequence>
<dbReference type="NCBIfam" id="TIGR01494">
    <property type="entry name" value="ATPase_P-type"/>
    <property type="match status" value="2"/>
</dbReference>
<evidence type="ECO:0000256" key="5">
    <source>
        <dbReference type="ARBA" id="ARBA00013555"/>
    </source>
</evidence>
<evidence type="ECO:0000256" key="12">
    <source>
        <dbReference type="ARBA" id="ARBA00022842"/>
    </source>
</evidence>
<dbReference type="GO" id="GO:0005524">
    <property type="term" value="F:ATP binding"/>
    <property type="evidence" value="ECO:0007669"/>
    <property type="project" value="UniProtKB-KW"/>
</dbReference>
<dbReference type="GO" id="GO:0005886">
    <property type="term" value="C:plasma membrane"/>
    <property type="evidence" value="ECO:0007669"/>
    <property type="project" value="UniProtKB-SubCell"/>
</dbReference>
<dbReference type="SMART" id="SM00831">
    <property type="entry name" value="Cation_ATPase_N"/>
    <property type="match status" value="1"/>
</dbReference>
<dbReference type="GO" id="GO:0015444">
    <property type="term" value="F:P-type magnesium transporter activity"/>
    <property type="evidence" value="ECO:0007669"/>
    <property type="project" value="UniProtKB-EC"/>
</dbReference>
<gene>
    <name evidence="20" type="primary">mgtA</name>
    <name evidence="20" type="ORF">COT44_00365</name>
</gene>
<evidence type="ECO:0000256" key="14">
    <source>
        <dbReference type="ARBA" id="ARBA00022989"/>
    </source>
</evidence>
<dbReference type="Pfam" id="PF13246">
    <property type="entry name" value="Cation_ATPase"/>
    <property type="match status" value="1"/>
</dbReference>
<evidence type="ECO:0000256" key="6">
    <source>
        <dbReference type="ARBA" id="ARBA00022475"/>
    </source>
</evidence>
<keyword evidence="11" id="KW-0067">ATP-binding</keyword>
<dbReference type="InterPro" id="IPR036412">
    <property type="entry name" value="HAD-like_sf"/>
</dbReference>
<dbReference type="InterPro" id="IPR018303">
    <property type="entry name" value="ATPase_P-typ_P_site"/>
</dbReference>
<dbReference type="InterPro" id="IPR023299">
    <property type="entry name" value="ATPase_P-typ_cyto_dom_N"/>
</dbReference>
<dbReference type="SFLD" id="SFLDG00002">
    <property type="entry name" value="C1.7:_P-type_atpase_like"/>
    <property type="match status" value="1"/>
</dbReference>
<dbReference type="GO" id="GO:0016887">
    <property type="term" value="F:ATP hydrolysis activity"/>
    <property type="evidence" value="ECO:0007669"/>
    <property type="project" value="InterPro"/>
</dbReference>
<keyword evidence="9 18" id="KW-0812">Transmembrane</keyword>
<dbReference type="PRINTS" id="PR01836">
    <property type="entry name" value="MGATPASE"/>
</dbReference>
<evidence type="ECO:0000259" key="19">
    <source>
        <dbReference type="SMART" id="SM00831"/>
    </source>
</evidence>
<comment type="catalytic activity">
    <reaction evidence="17">
        <text>Mg(2+)(out) + ATP + H2O = Mg(2+)(in) + ADP + phosphate + H(+)</text>
        <dbReference type="Rhea" id="RHEA:10260"/>
        <dbReference type="ChEBI" id="CHEBI:15377"/>
        <dbReference type="ChEBI" id="CHEBI:15378"/>
        <dbReference type="ChEBI" id="CHEBI:18420"/>
        <dbReference type="ChEBI" id="CHEBI:30616"/>
        <dbReference type="ChEBI" id="CHEBI:43474"/>
        <dbReference type="ChEBI" id="CHEBI:456216"/>
        <dbReference type="EC" id="7.2.2.14"/>
    </reaction>
</comment>
<feature type="transmembrane region" description="Helical" evidence="18">
    <location>
        <begin position="235"/>
        <end position="261"/>
    </location>
</feature>